<feature type="transmembrane region" description="Helical" evidence="1">
    <location>
        <begin position="25"/>
        <end position="48"/>
    </location>
</feature>
<keyword evidence="3" id="KW-1185">Reference proteome</keyword>
<organism evidence="2 3">
    <name type="scientific">Bacteroides gallinaceum</name>
    <dbReference type="NCBI Taxonomy" id="1462571"/>
    <lineage>
        <taxon>Bacteria</taxon>
        <taxon>Pseudomonadati</taxon>
        <taxon>Bacteroidota</taxon>
        <taxon>Bacteroidia</taxon>
        <taxon>Bacteroidales</taxon>
        <taxon>Bacteroidaceae</taxon>
        <taxon>Bacteroides</taxon>
    </lineage>
</organism>
<dbReference type="RefSeq" id="WP_087334942.1">
    <property type="nucleotide sequence ID" value="NZ_JAUEII010000026.1"/>
</dbReference>
<dbReference type="Proteomes" id="UP001167871">
    <property type="component" value="Unassembled WGS sequence"/>
</dbReference>
<keyword evidence="1" id="KW-0472">Membrane</keyword>
<protein>
    <submittedName>
        <fullName evidence="2">Immunity 17 family protein</fullName>
    </submittedName>
</protein>
<reference evidence="2" key="1">
    <citation type="submission" date="2023-06" db="EMBL/GenBank/DDBJ databases">
        <authorList>
            <person name="Zeman M."/>
            <person name="Kubasova T."/>
            <person name="Jahodarova E."/>
            <person name="Nykrynova M."/>
            <person name="Rychlik I."/>
        </authorList>
    </citation>
    <scope>NUCLEOTIDE SEQUENCE</scope>
    <source>
        <strain evidence="2">84_SSukc20</strain>
    </source>
</reference>
<dbReference type="EMBL" id="JAUEII010000026">
    <property type="protein sequence ID" value="MDN0050089.1"/>
    <property type="molecule type" value="Genomic_DNA"/>
</dbReference>
<evidence type="ECO:0000313" key="2">
    <source>
        <dbReference type="EMBL" id="MDN0050089.1"/>
    </source>
</evidence>
<comment type="caution">
    <text evidence="2">The sequence shown here is derived from an EMBL/GenBank/DDBJ whole genome shotgun (WGS) entry which is preliminary data.</text>
</comment>
<reference evidence="2" key="2">
    <citation type="submission" date="2024-05" db="EMBL/GenBank/DDBJ databases">
        <title>Identification and characterization of horizontal gene transfer across gut microbiota members of farm animals based on homology search.</title>
        <authorList>
            <person name="Schwarzerova J."/>
            <person name="Nykrynova M."/>
            <person name="Jureckova K."/>
            <person name="Cejkova D."/>
            <person name="Rychlik I."/>
        </authorList>
    </citation>
    <scope>NUCLEOTIDE SEQUENCE</scope>
    <source>
        <strain evidence="2">84_SSukc20</strain>
    </source>
</reference>
<name>A0ABT7X7Q2_9BACE</name>
<gene>
    <name evidence="2" type="ORF">QVO10_11940</name>
</gene>
<keyword evidence="1" id="KW-0812">Transmembrane</keyword>
<dbReference type="Pfam" id="PF15562">
    <property type="entry name" value="Imm17"/>
    <property type="match status" value="1"/>
</dbReference>
<proteinExistence type="predicted"/>
<evidence type="ECO:0000256" key="1">
    <source>
        <dbReference type="SAM" id="Phobius"/>
    </source>
</evidence>
<dbReference type="InterPro" id="IPR029087">
    <property type="entry name" value="Imm17"/>
</dbReference>
<accession>A0ABT7X7Q2</accession>
<evidence type="ECO:0000313" key="3">
    <source>
        <dbReference type="Proteomes" id="UP001167871"/>
    </source>
</evidence>
<keyword evidence="1" id="KW-1133">Transmembrane helix</keyword>
<sequence>MEHEKDFLESVPDRIRHYFGNNPDVAYLAVIGVIALFLIGVIMNWQWVCRPRTWLGNYFVELFGPATFRFWYAVFLILAIIVLLFFYFKVYK</sequence>
<feature type="transmembrane region" description="Helical" evidence="1">
    <location>
        <begin position="68"/>
        <end position="88"/>
    </location>
</feature>